<proteinExistence type="predicted"/>
<dbReference type="SUPFAM" id="SSF46565">
    <property type="entry name" value="Chaperone J-domain"/>
    <property type="match status" value="1"/>
</dbReference>
<dbReference type="Proteomes" id="UP000030748">
    <property type="component" value="Unassembled WGS sequence"/>
</dbReference>
<protein>
    <recommendedName>
        <fullName evidence="2">J domain-containing protein</fullName>
    </recommendedName>
</protein>
<accession>A0A022R0L9</accession>
<dbReference type="CDD" id="cd06257">
    <property type="entry name" value="DnaJ"/>
    <property type="match status" value="1"/>
</dbReference>
<feature type="region of interest" description="Disordered" evidence="1">
    <location>
        <begin position="237"/>
        <end position="263"/>
    </location>
</feature>
<dbReference type="PANTHER" id="PTHR44137">
    <property type="entry name" value="BNAC03G44070D PROTEIN"/>
    <property type="match status" value="1"/>
</dbReference>
<dbReference type="InterPro" id="IPR036869">
    <property type="entry name" value="J_dom_sf"/>
</dbReference>
<dbReference type="InterPro" id="IPR018253">
    <property type="entry name" value="DnaJ_domain_CS"/>
</dbReference>
<feature type="region of interest" description="Disordered" evidence="1">
    <location>
        <begin position="131"/>
        <end position="190"/>
    </location>
</feature>
<dbReference type="eggNOG" id="ENOG502QQV4">
    <property type="taxonomic scope" value="Eukaryota"/>
</dbReference>
<dbReference type="InterPro" id="IPR056988">
    <property type="entry name" value="Zn_ribbon_pln"/>
</dbReference>
<dbReference type="EMBL" id="KI630767">
    <property type="protein sequence ID" value="EYU33449.1"/>
    <property type="molecule type" value="Genomic_DNA"/>
</dbReference>
<evidence type="ECO:0000313" key="4">
    <source>
        <dbReference type="Proteomes" id="UP000030748"/>
    </source>
</evidence>
<organism evidence="3 4">
    <name type="scientific">Erythranthe guttata</name>
    <name type="common">Yellow monkey flower</name>
    <name type="synonym">Mimulus guttatus</name>
    <dbReference type="NCBI Taxonomy" id="4155"/>
    <lineage>
        <taxon>Eukaryota</taxon>
        <taxon>Viridiplantae</taxon>
        <taxon>Streptophyta</taxon>
        <taxon>Embryophyta</taxon>
        <taxon>Tracheophyta</taxon>
        <taxon>Spermatophyta</taxon>
        <taxon>Magnoliopsida</taxon>
        <taxon>eudicotyledons</taxon>
        <taxon>Gunneridae</taxon>
        <taxon>Pentapetalae</taxon>
        <taxon>asterids</taxon>
        <taxon>lamiids</taxon>
        <taxon>Lamiales</taxon>
        <taxon>Phrymaceae</taxon>
        <taxon>Erythranthe</taxon>
    </lineage>
</organism>
<dbReference type="PROSITE" id="PS00636">
    <property type="entry name" value="DNAJ_1"/>
    <property type="match status" value="1"/>
</dbReference>
<evidence type="ECO:0000256" key="1">
    <source>
        <dbReference type="SAM" id="MobiDB-lite"/>
    </source>
</evidence>
<reference evidence="3 4" key="1">
    <citation type="journal article" date="2013" name="Proc. Natl. Acad. Sci. U.S.A.">
        <title>Fine-scale variation in meiotic recombination in Mimulus inferred from population shotgun sequencing.</title>
        <authorList>
            <person name="Hellsten U."/>
            <person name="Wright K.M."/>
            <person name="Jenkins J."/>
            <person name="Shu S."/>
            <person name="Yuan Y."/>
            <person name="Wessler S.R."/>
            <person name="Schmutz J."/>
            <person name="Willis J.H."/>
            <person name="Rokhsar D.S."/>
        </authorList>
    </citation>
    <scope>NUCLEOTIDE SEQUENCE [LARGE SCALE GENOMIC DNA]</scope>
    <source>
        <strain evidence="4">cv. DUN x IM62</strain>
    </source>
</reference>
<dbReference type="Pfam" id="PF23551">
    <property type="entry name" value="Zn_ribbon_20"/>
    <property type="match status" value="1"/>
</dbReference>
<dbReference type="STRING" id="4155.A0A022R0L9"/>
<dbReference type="Pfam" id="PF11926">
    <property type="entry name" value="DUF3444"/>
    <property type="match status" value="1"/>
</dbReference>
<feature type="region of interest" description="Disordered" evidence="1">
    <location>
        <begin position="295"/>
        <end position="348"/>
    </location>
</feature>
<keyword evidence="4" id="KW-1185">Reference proteome</keyword>
<dbReference type="PROSITE" id="PS50076">
    <property type="entry name" value="DNAJ_2"/>
    <property type="match status" value="1"/>
</dbReference>
<dbReference type="InterPro" id="IPR024593">
    <property type="entry name" value="DUF3444"/>
</dbReference>
<dbReference type="Pfam" id="PF00226">
    <property type="entry name" value="DnaJ"/>
    <property type="match status" value="1"/>
</dbReference>
<feature type="compositionally biased region" description="Low complexity" evidence="1">
    <location>
        <begin position="165"/>
        <end position="180"/>
    </location>
</feature>
<feature type="domain" description="J" evidence="2">
    <location>
        <begin position="67"/>
        <end position="131"/>
    </location>
</feature>
<dbReference type="InterPro" id="IPR001623">
    <property type="entry name" value="DnaJ_domain"/>
</dbReference>
<feature type="compositionally biased region" description="Basic and acidic residues" evidence="1">
    <location>
        <begin position="318"/>
        <end position="342"/>
    </location>
</feature>
<dbReference type="PRINTS" id="PR00625">
    <property type="entry name" value="JDOMAIN"/>
</dbReference>
<dbReference type="AlphaFoldDB" id="A0A022R0L9"/>
<evidence type="ECO:0000313" key="3">
    <source>
        <dbReference type="EMBL" id="EYU33449.1"/>
    </source>
</evidence>
<evidence type="ECO:0000259" key="2">
    <source>
        <dbReference type="PROSITE" id="PS50076"/>
    </source>
</evidence>
<dbReference type="PANTHER" id="PTHR44137:SF32">
    <property type="entry name" value="DNAJ HEAT SHOCK AMINO-TERMINAL DOMAIN PROTEIN"/>
    <property type="match status" value="1"/>
</dbReference>
<dbReference type="Gene3D" id="1.10.287.110">
    <property type="entry name" value="DnaJ domain"/>
    <property type="match status" value="1"/>
</dbReference>
<dbReference type="SMART" id="SM00271">
    <property type="entry name" value="DnaJ"/>
    <property type="match status" value="1"/>
</dbReference>
<name>A0A022R0L9_ERYGU</name>
<sequence length="728" mass="83279">MECNRDEAVRSKEIAETKFLAKDAKAAKKFALKAQNLYPELEGITQMVMTFEVYISAEEDKTNGESNWYGVLGLTPLADDETIRKQYRKLALLLHPDKNRSIGAEGAFQLVSQAWSLLSDKSKRAAYDLRYGARRNQNNTNQGPSPPMQNGFYNFANTAATPQTKVPKGSSNNSNSKRPPSSVPHTSRRKERRTFWTVCHRCKMQYEYLRMYLNHNLLCPNCHEAYYAVEIDPPSTKISKPTDNSQQRKHTKHGSDASRNNNNFQWVPFSESTGAKSAAQAANMVQQAYDKVKRERQKAQAAARKEEALRRKNLASKRRMDAESSGHADAAKRRKGVEDCGTNKENNLKQMNCKSGNLEQDNLQKIKRKEDGIRRFGVNHFVMEKAREEINNKLKEHKVPEKIEENESANLKDSSLTRCSLPDQNKLCEKLVDHMLSVDVEDPDFHNFDEGRTEKCFGDNQVWAVYDDVDGMPRHYAMIRNVISLNPFKVSMSWLSSLTHGRLGHMSWFLTGSSKTCGEFRVDRHEICDSIDCFSHNVRSWKSTSKTIQIFPRKGDVWALYKNWSPEWNELTEDEVIHKYEMVEVLEDYDEEMGAIVVPLVKVAGFKAVFHQHLDPSEIRRIPKREMSRFSHMVPSHLLTGQEGTNSPKGCHELDPAATPLQFLEIMSNIEEIQFVESDDEVEREQSVLSDTGFCKTIDSMQKAMLELPFNLELHGRSTLCTMATKQV</sequence>
<feature type="compositionally biased region" description="Polar residues" evidence="1">
    <location>
        <begin position="151"/>
        <end position="164"/>
    </location>
</feature>
<gene>
    <name evidence="3" type="ORF">MIMGU_mgv1a002004mg</name>
</gene>